<evidence type="ECO:0000313" key="8">
    <source>
        <dbReference type="Proteomes" id="UP001497482"/>
    </source>
</evidence>
<dbReference type="GO" id="GO:0005634">
    <property type="term" value="C:nucleus"/>
    <property type="evidence" value="ECO:0007669"/>
    <property type="project" value="UniProtKB-SubCell"/>
</dbReference>
<evidence type="ECO:0000259" key="6">
    <source>
        <dbReference type="Pfam" id="PF04825"/>
    </source>
</evidence>
<keyword evidence="3" id="KW-0539">Nucleus</keyword>
<evidence type="ECO:0000256" key="4">
    <source>
        <dbReference type="SAM" id="MobiDB-lite"/>
    </source>
</evidence>
<comment type="subcellular location">
    <subcellularLocation>
        <location evidence="1">Nucleus</location>
    </subcellularLocation>
</comment>
<dbReference type="Pfam" id="PF04825">
    <property type="entry name" value="Rad21_Rec8_N"/>
    <property type="match status" value="1"/>
</dbReference>
<name>A0AAV2MCG9_KNICA</name>
<evidence type="ECO:0000256" key="1">
    <source>
        <dbReference type="ARBA" id="ARBA00004123"/>
    </source>
</evidence>
<dbReference type="Pfam" id="PF04824">
    <property type="entry name" value="Rad21_Rec8"/>
    <property type="match status" value="1"/>
</dbReference>
<evidence type="ECO:0000259" key="5">
    <source>
        <dbReference type="Pfam" id="PF04824"/>
    </source>
</evidence>
<dbReference type="InterPro" id="IPR039781">
    <property type="entry name" value="Rad21/Rec8-like"/>
</dbReference>
<evidence type="ECO:0000313" key="7">
    <source>
        <dbReference type="EMBL" id="CAL1611048.1"/>
    </source>
</evidence>
<dbReference type="InterPro" id="IPR006909">
    <property type="entry name" value="Rad21/Rec8_C_eu"/>
</dbReference>
<dbReference type="InterPro" id="IPR006910">
    <property type="entry name" value="Rad21_Rec8_N"/>
</dbReference>
<organism evidence="7 8">
    <name type="scientific">Knipowitschia caucasica</name>
    <name type="common">Caucasian dwarf goby</name>
    <name type="synonym">Pomatoschistus caucasicus</name>
    <dbReference type="NCBI Taxonomy" id="637954"/>
    <lineage>
        <taxon>Eukaryota</taxon>
        <taxon>Metazoa</taxon>
        <taxon>Chordata</taxon>
        <taxon>Craniata</taxon>
        <taxon>Vertebrata</taxon>
        <taxon>Euteleostomi</taxon>
        <taxon>Actinopterygii</taxon>
        <taxon>Neopterygii</taxon>
        <taxon>Teleostei</taxon>
        <taxon>Neoteleostei</taxon>
        <taxon>Acanthomorphata</taxon>
        <taxon>Gobiaria</taxon>
        <taxon>Gobiiformes</taxon>
        <taxon>Gobioidei</taxon>
        <taxon>Gobiidae</taxon>
        <taxon>Gobiinae</taxon>
        <taxon>Knipowitschia</taxon>
    </lineage>
</organism>
<proteinExistence type="predicted"/>
<gene>
    <name evidence="7" type="ORF">KC01_LOCUS37535</name>
</gene>
<dbReference type="AlphaFoldDB" id="A0AAV2MCG9"/>
<feature type="domain" description="Rad21/Rec8-like protein C-terminal eukaryotic" evidence="5">
    <location>
        <begin position="536"/>
        <end position="586"/>
    </location>
</feature>
<protein>
    <submittedName>
        <fullName evidence="7">Uncharacterized protein</fullName>
    </submittedName>
</protein>
<sequence>MFYYPAVLRRHTGCFSTIWLVATKGIRVRRREFLKVNVSKTCDDIMDYLLEHVEPPQSGLPRPRFSLYLSSQLQYGIILVYHRQCAILLEETQCIIDWLLKQKTTQKNDMDDPDRPAALHKDVLMLMEETESAPDPLFGQMYMQEDLPSPRDLLQGHLRDQSPLTLSPADRAEALRSSPLDQTLHAGITASPDTITLRERPPVPLPSSEFEGMDLADHPSTIDLLLAETDQFLGGDQPGVEVQREQDIVTQPDRTKEPTESTTELQPTVASLSMEDQPLLPQDGSHLPQTPLASPAVELTPLSMPLLPSPPSAAERKKKRGAEIEFESSPEEVQRRRRRRRQLIFMDQHTQLSQEEQQQQITDLRTQTAPVPMLPVPSALRPTATELLNAPTTLLLARELQLLWRHAAVLRPVLGSDPRLRAGPGSSDSQESERGDSGELRDEMVGPEESDREIPRDEAEAEPLNISAVTSLPLEGSEHMEASREMSPLFTPHTDGSVVSRSMSILQDIPEEVTGAVSEPELQYPDLLELLEREEGLTSFQSLLPPGASRKAVSRRFVKVLEDLSSRRLQAQQTEPYGDILLKASSGSF</sequence>
<keyword evidence="8" id="KW-1185">Reference proteome</keyword>
<feature type="compositionally biased region" description="Basic and acidic residues" evidence="4">
    <location>
        <begin position="242"/>
        <end position="259"/>
    </location>
</feature>
<evidence type="ECO:0000256" key="2">
    <source>
        <dbReference type="ARBA" id="ARBA00022829"/>
    </source>
</evidence>
<keyword evidence="2" id="KW-0159">Chromosome partition</keyword>
<feature type="region of interest" description="Disordered" evidence="4">
    <location>
        <begin position="415"/>
        <end position="495"/>
    </location>
</feature>
<dbReference type="GO" id="GO:0051177">
    <property type="term" value="P:meiotic sister chromatid cohesion"/>
    <property type="evidence" value="ECO:0007669"/>
    <property type="project" value="TreeGrafter"/>
</dbReference>
<feature type="region of interest" description="Disordered" evidence="4">
    <location>
        <begin position="234"/>
        <end position="269"/>
    </location>
</feature>
<dbReference type="PANTHER" id="PTHR12585">
    <property type="entry name" value="SCC1 / RAD21 FAMILY MEMBER"/>
    <property type="match status" value="1"/>
</dbReference>
<dbReference type="GO" id="GO:0003682">
    <property type="term" value="F:chromatin binding"/>
    <property type="evidence" value="ECO:0007669"/>
    <property type="project" value="TreeGrafter"/>
</dbReference>
<evidence type="ECO:0000256" key="3">
    <source>
        <dbReference type="ARBA" id="ARBA00023242"/>
    </source>
</evidence>
<dbReference type="GO" id="GO:0006302">
    <property type="term" value="P:double-strand break repair"/>
    <property type="evidence" value="ECO:0007669"/>
    <property type="project" value="TreeGrafter"/>
</dbReference>
<accession>A0AAV2MCG9</accession>
<dbReference type="Proteomes" id="UP001497482">
    <property type="component" value="Chromosome 7"/>
</dbReference>
<reference evidence="7 8" key="1">
    <citation type="submission" date="2024-04" db="EMBL/GenBank/DDBJ databases">
        <authorList>
            <person name="Waldvogel A.-M."/>
            <person name="Schoenle A."/>
        </authorList>
    </citation>
    <scope>NUCLEOTIDE SEQUENCE [LARGE SCALE GENOMIC DNA]</scope>
</reference>
<feature type="region of interest" description="Disordered" evidence="4">
    <location>
        <begin position="301"/>
        <end position="337"/>
    </location>
</feature>
<dbReference type="PANTHER" id="PTHR12585:SF27">
    <property type="entry name" value="MEIOTIC RECOMBINATION PROTEIN REC8 HOMOLOG"/>
    <property type="match status" value="1"/>
</dbReference>
<feature type="domain" description="Rad21/Rec8-like protein N-terminal" evidence="6">
    <location>
        <begin position="1"/>
        <end position="113"/>
    </location>
</feature>
<feature type="compositionally biased region" description="Polar residues" evidence="4">
    <location>
        <begin position="260"/>
        <end position="269"/>
    </location>
</feature>
<feature type="region of interest" description="Disordered" evidence="4">
    <location>
        <begin position="186"/>
        <end position="215"/>
    </location>
</feature>
<feature type="compositionally biased region" description="Basic and acidic residues" evidence="4">
    <location>
        <begin position="431"/>
        <end position="444"/>
    </location>
</feature>
<dbReference type="EMBL" id="OZ035829">
    <property type="protein sequence ID" value="CAL1611048.1"/>
    <property type="molecule type" value="Genomic_DNA"/>
</dbReference>
<dbReference type="GO" id="GO:0007059">
    <property type="term" value="P:chromosome segregation"/>
    <property type="evidence" value="ECO:0007669"/>
    <property type="project" value="UniProtKB-KW"/>
</dbReference>
<dbReference type="GO" id="GO:0030893">
    <property type="term" value="C:meiotic cohesin complex"/>
    <property type="evidence" value="ECO:0007669"/>
    <property type="project" value="TreeGrafter"/>
</dbReference>